<dbReference type="Gene3D" id="1.10.443.10">
    <property type="entry name" value="Intergrase catalytic core"/>
    <property type="match status" value="1"/>
</dbReference>
<keyword evidence="1" id="KW-0233">DNA recombination</keyword>
<evidence type="ECO:0000256" key="1">
    <source>
        <dbReference type="ARBA" id="ARBA00023172"/>
    </source>
</evidence>
<dbReference type="InterPro" id="IPR013762">
    <property type="entry name" value="Integrase-like_cat_sf"/>
</dbReference>
<reference evidence="6" key="2">
    <citation type="submission" date="2012-02" db="EMBL/GenBank/DDBJ databases">
        <title>Complete genome sequence of Blastococcus saxobsidens strain DD2.</title>
        <authorList>
            <person name="Genoscope."/>
        </authorList>
    </citation>
    <scope>NUCLEOTIDE SEQUENCE [LARGE SCALE GENOMIC DNA]</scope>
    <source>
        <strain evidence="6">DD2</strain>
    </source>
</reference>
<dbReference type="GO" id="GO:0015074">
    <property type="term" value="P:DNA integration"/>
    <property type="evidence" value="ECO:0007669"/>
    <property type="project" value="InterPro"/>
</dbReference>
<dbReference type="EMBL" id="FO117623">
    <property type="protein sequence ID" value="CCG02692.1"/>
    <property type="molecule type" value="Genomic_DNA"/>
</dbReference>
<protein>
    <submittedName>
        <fullName evidence="5">Putative DNA integrase/recombinase</fullName>
    </submittedName>
</protein>
<dbReference type="Pfam" id="PF00589">
    <property type="entry name" value="Phage_integrase"/>
    <property type="match status" value="1"/>
</dbReference>
<dbReference type="STRING" id="1146883.BLASA_1773"/>
<feature type="region of interest" description="Disordered" evidence="3">
    <location>
        <begin position="1"/>
        <end position="58"/>
    </location>
</feature>
<proteinExistence type="predicted"/>
<dbReference type="eggNOG" id="COG0582">
    <property type="taxonomic scope" value="Bacteria"/>
</dbReference>
<dbReference type="PROSITE" id="PS51898">
    <property type="entry name" value="TYR_RECOMBINASE"/>
    <property type="match status" value="1"/>
</dbReference>
<dbReference type="Proteomes" id="UP000007517">
    <property type="component" value="Chromosome"/>
</dbReference>
<dbReference type="CDD" id="cd00397">
    <property type="entry name" value="DNA_BRE_C"/>
    <property type="match status" value="1"/>
</dbReference>
<accession>H6RP31</accession>
<organism evidence="5 6">
    <name type="scientific">Blastococcus saxobsidens (strain DD2)</name>
    <dbReference type="NCBI Taxonomy" id="1146883"/>
    <lineage>
        <taxon>Bacteria</taxon>
        <taxon>Bacillati</taxon>
        <taxon>Actinomycetota</taxon>
        <taxon>Actinomycetes</taxon>
        <taxon>Geodermatophilales</taxon>
        <taxon>Geodermatophilaceae</taxon>
        <taxon>Blastococcus</taxon>
    </lineage>
</organism>
<dbReference type="PANTHER" id="PTHR30349:SF64">
    <property type="entry name" value="PROPHAGE INTEGRASE INTD-RELATED"/>
    <property type="match status" value="1"/>
</dbReference>
<keyword evidence="6" id="KW-1185">Reference proteome</keyword>
<dbReference type="InterPro" id="IPR011010">
    <property type="entry name" value="DNA_brk_join_enz"/>
</dbReference>
<dbReference type="GO" id="GO:0003677">
    <property type="term" value="F:DNA binding"/>
    <property type="evidence" value="ECO:0007669"/>
    <property type="project" value="InterPro"/>
</dbReference>
<dbReference type="PANTHER" id="PTHR30349">
    <property type="entry name" value="PHAGE INTEGRASE-RELATED"/>
    <property type="match status" value="1"/>
</dbReference>
<dbReference type="SUPFAM" id="SSF56349">
    <property type="entry name" value="DNA breaking-rejoining enzymes"/>
    <property type="match status" value="1"/>
</dbReference>
<evidence type="ECO:0000259" key="4">
    <source>
        <dbReference type="PROSITE" id="PS51898"/>
    </source>
</evidence>
<dbReference type="HOGENOM" id="CLU_019009_0_0_11"/>
<sequence length="838" mass="93567">MRAETTGRQSGQELVEQGVDSGADRYVDAVPAPRGRGPRTARRPSEQHDFRTPTLPTPILARPSVWPETARSRSEVLAALDELGGGVPVKERRRRRAAVGLLLDWLQTFPGGSWQQRWQACGADAAGSDWADLVDVDGLQTGPDRRAQLTGAVGRLIVLGALRPSYAWLYALRSASVLERFRARHDPDGFAALDALFTEDDTRLTPADRRLAFCQLTRILIHNGGRLADVTLADCVEAYRAQAGYSQRRHSYWYVLLLRAGILPPGSPPSIWAASRRGQLTVEELVDGYDVECRPVRDLLVDYLHERQAGMDYASLRQLATKLVLLFWRDLELHEPGIDSFQLSQQMVRGWKSRLGEIRYGNHRIGERREDPHAILMAVRAFYADLTHWALEEPLRWGRWVAPNPVSANDLRGMGKQRTRTTARMHQRTRTQASGLPALVDAAETGRRTAAALLQAASAVAPGETFDLDGVQRRRSAVATGQRAASTRRPGVVYVDDPDGGPRCNLTLAEDNAFWTWAIVEVLRHTGMRIEEMLELTHRAFVAYTVPDTGEVVPLLQIVPSKTDRERLLVVSPELADVLAAVIARVRAGHQQIPLVSRYDHMERVHSSALPFLFQRWWGASAHCLTHHYVRVLLDRLVTAAGLTAPDGTPMRFSPHDFRRLFATEAVAAGLPIHIAAKILGHQTLATTQIYVAVYDSDVVEHYRGFLARRRAVRPSEEYREPTDAEWDEFLGHFQRRKVELGVCGRAYGTPCQHEHACIRCPMLRPDPAQQHRLEEIRANLHARLAEAKDQDWLGEVDGLETSLAAAEQKLAQMRRSRTTTDLGLPAIPATPAAITPP</sequence>
<dbReference type="InterPro" id="IPR050090">
    <property type="entry name" value="Tyrosine_recombinase_XerCD"/>
</dbReference>
<name>H6RP31_BLASD</name>
<evidence type="ECO:0000256" key="3">
    <source>
        <dbReference type="SAM" id="MobiDB-lite"/>
    </source>
</evidence>
<dbReference type="AlphaFoldDB" id="H6RP31"/>
<feature type="domain" description="Tyr recombinase" evidence="4">
    <location>
        <begin position="488"/>
        <end position="704"/>
    </location>
</feature>
<feature type="coiled-coil region" evidence="2">
    <location>
        <begin position="771"/>
        <end position="817"/>
    </location>
</feature>
<dbReference type="RefSeq" id="WP_014375582.1">
    <property type="nucleotide sequence ID" value="NC_016943.1"/>
</dbReference>
<evidence type="ECO:0000313" key="6">
    <source>
        <dbReference type="Proteomes" id="UP000007517"/>
    </source>
</evidence>
<feature type="compositionally biased region" description="Polar residues" evidence="3">
    <location>
        <begin position="1"/>
        <end position="12"/>
    </location>
</feature>
<dbReference type="OrthoDB" id="3522542at2"/>
<evidence type="ECO:0000313" key="5">
    <source>
        <dbReference type="EMBL" id="CCG02692.1"/>
    </source>
</evidence>
<dbReference type="KEGG" id="bsd:BLASA_1773"/>
<reference evidence="5 6" key="1">
    <citation type="journal article" date="2012" name="J. Bacteriol.">
        <title>Genome Sequence of Blastococcus saxobsidens DD2, a Stone-Inhabiting Bacterium.</title>
        <authorList>
            <person name="Chouaia B."/>
            <person name="Crotti E."/>
            <person name="Brusetti L."/>
            <person name="Daffonchio D."/>
            <person name="Essoussi I."/>
            <person name="Nouioui I."/>
            <person name="Sbissi I."/>
            <person name="Ghodhbane-Gtari F."/>
            <person name="Gtari M."/>
            <person name="Vacherie B."/>
            <person name="Barbe V."/>
            <person name="Medigue C."/>
            <person name="Gury J."/>
            <person name="Pujic P."/>
            <person name="Normand P."/>
        </authorList>
    </citation>
    <scope>NUCLEOTIDE SEQUENCE [LARGE SCALE GENOMIC DNA]</scope>
    <source>
        <strain evidence="5 6">DD2</strain>
    </source>
</reference>
<gene>
    <name evidence="5" type="ordered locus">BLASA_1773</name>
</gene>
<dbReference type="InterPro" id="IPR002104">
    <property type="entry name" value="Integrase_catalytic"/>
</dbReference>
<evidence type="ECO:0000256" key="2">
    <source>
        <dbReference type="SAM" id="Coils"/>
    </source>
</evidence>
<dbReference type="GO" id="GO:0006310">
    <property type="term" value="P:DNA recombination"/>
    <property type="evidence" value="ECO:0007669"/>
    <property type="project" value="UniProtKB-KW"/>
</dbReference>
<keyword evidence="2" id="KW-0175">Coiled coil</keyword>
<feature type="region of interest" description="Disordered" evidence="3">
    <location>
        <begin position="408"/>
        <end position="433"/>
    </location>
</feature>
<feature type="compositionally biased region" description="Basic residues" evidence="3">
    <location>
        <begin position="415"/>
        <end position="429"/>
    </location>
</feature>